<reference evidence="1" key="1">
    <citation type="submission" date="2021-01" db="EMBL/GenBank/DDBJ databases">
        <title>Whole genome shotgun sequence of Virgisporangium aurantiacum NBRC 16421.</title>
        <authorList>
            <person name="Komaki H."/>
            <person name="Tamura T."/>
        </authorList>
    </citation>
    <scope>NUCLEOTIDE SEQUENCE</scope>
    <source>
        <strain evidence="1">NBRC 16421</strain>
    </source>
</reference>
<dbReference type="RefSeq" id="WP_239151568.1">
    <property type="nucleotide sequence ID" value="NZ_BOPG01000017.1"/>
</dbReference>
<sequence>MPDLMTTFNFVLEIGGVELASFRKCSGVEAETETIEYKEATKEGKMIIRKVPGAMKWSDITLERRVDESQALWEWRKQVEDGDVDQARRSGSIVIKDSMKKEVARWDFDMGWPSKWTGAELDAGGNEVATEKIVITHEGLRRSK</sequence>
<dbReference type="PANTHER" id="PTHR38009:SF1">
    <property type="entry name" value="CONSERVED HYPOTHETICAL PHAGE TAIL PROTEIN"/>
    <property type="match status" value="1"/>
</dbReference>
<dbReference type="GO" id="GO:0005198">
    <property type="term" value="F:structural molecule activity"/>
    <property type="evidence" value="ECO:0007669"/>
    <property type="project" value="InterPro"/>
</dbReference>
<accession>A0A8J4DZA2</accession>
<dbReference type="NCBIfam" id="TIGR02241">
    <property type="entry name" value="conserved hypothetical phage tail region protein"/>
    <property type="match status" value="1"/>
</dbReference>
<dbReference type="InterPro" id="IPR010667">
    <property type="entry name" value="Phage_T4_Gp19"/>
</dbReference>
<evidence type="ECO:0008006" key="3">
    <source>
        <dbReference type="Google" id="ProtNLM"/>
    </source>
</evidence>
<protein>
    <recommendedName>
        <fullName evidence="3">Phage tail protein</fullName>
    </recommendedName>
</protein>
<gene>
    <name evidence="1" type="ORF">Vau01_028340</name>
</gene>
<evidence type="ECO:0000313" key="2">
    <source>
        <dbReference type="Proteomes" id="UP000612585"/>
    </source>
</evidence>
<dbReference type="AlphaFoldDB" id="A0A8J4DZA2"/>
<proteinExistence type="predicted"/>
<keyword evidence="2" id="KW-1185">Reference proteome</keyword>
<evidence type="ECO:0000313" key="1">
    <source>
        <dbReference type="EMBL" id="GIJ55318.1"/>
    </source>
</evidence>
<dbReference type="EMBL" id="BOPG01000017">
    <property type="protein sequence ID" value="GIJ55318.1"/>
    <property type="molecule type" value="Genomic_DNA"/>
</dbReference>
<dbReference type="Pfam" id="PF06841">
    <property type="entry name" value="Phage_T4_gp19"/>
    <property type="match status" value="1"/>
</dbReference>
<dbReference type="PANTHER" id="PTHR38009">
    <property type="entry name" value="CONSERVED HYPOTHETICAL PHAGE TAIL PROTEIN"/>
    <property type="match status" value="1"/>
</dbReference>
<name>A0A8J4DZA2_9ACTN</name>
<organism evidence="1 2">
    <name type="scientific">Virgisporangium aurantiacum</name>
    <dbReference type="NCBI Taxonomy" id="175570"/>
    <lineage>
        <taxon>Bacteria</taxon>
        <taxon>Bacillati</taxon>
        <taxon>Actinomycetota</taxon>
        <taxon>Actinomycetes</taxon>
        <taxon>Micromonosporales</taxon>
        <taxon>Micromonosporaceae</taxon>
        <taxon>Virgisporangium</taxon>
    </lineage>
</organism>
<dbReference type="Proteomes" id="UP000612585">
    <property type="component" value="Unassembled WGS sequence"/>
</dbReference>
<comment type="caution">
    <text evidence="1">The sequence shown here is derived from an EMBL/GenBank/DDBJ whole genome shotgun (WGS) entry which is preliminary data.</text>
</comment>
<dbReference type="InterPro" id="IPR011747">
    <property type="entry name" value="CHP02241"/>
</dbReference>